<comment type="caution">
    <text evidence="1">The sequence shown here is derived from an EMBL/GenBank/DDBJ whole genome shotgun (WGS) entry which is preliminary data.</text>
</comment>
<organism evidence="1 2">
    <name type="scientific">Methanococcus voltae PS</name>
    <dbReference type="NCBI Taxonomy" id="523842"/>
    <lineage>
        <taxon>Archaea</taxon>
        <taxon>Methanobacteriati</taxon>
        <taxon>Methanobacteriota</taxon>
        <taxon>Methanomada group</taxon>
        <taxon>Methanococci</taxon>
        <taxon>Methanococcales</taxon>
        <taxon>Methanococcaceae</taxon>
        <taxon>Methanococcus</taxon>
    </lineage>
</organism>
<evidence type="ECO:0000313" key="1">
    <source>
        <dbReference type="EMBL" id="MCS3921976.1"/>
    </source>
</evidence>
<proteinExistence type="predicted"/>
<name>A0ABT2EVJ4_METVO</name>
<accession>A0ABT2EVJ4</accession>
<gene>
    <name evidence="1" type="ORF">M2325_000661</name>
</gene>
<dbReference type="RefSeq" id="WP_259051007.1">
    <property type="nucleotide sequence ID" value="NZ_JANUCQ010000002.1"/>
</dbReference>
<protein>
    <submittedName>
        <fullName evidence="1">Uncharacterized protein</fullName>
    </submittedName>
</protein>
<sequence>MNPIFDSEFVLKKGINSDIHYKMTIFTTGDFRLYITNKSHDSNEYPIHNVENYSEISESIYNSICI</sequence>
<reference evidence="1" key="1">
    <citation type="submission" date="2022-08" db="EMBL/GenBank/DDBJ databases">
        <title>Genomic Encyclopedia of Type Strains, Phase V (KMG-V): Genome sequencing to study the core and pangenomes of soil and plant-associated prokaryotes.</title>
        <authorList>
            <person name="Whitman W."/>
        </authorList>
    </citation>
    <scope>NUCLEOTIDE SEQUENCE</scope>
    <source>
        <strain evidence="1">PS</strain>
    </source>
</reference>
<keyword evidence="2" id="KW-1185">Reference proteome</keyword>
<dbReference type="Proteomes" id="UP001140258">
    <property type="component" value="Unassembled WGS sequence"/>
</dbReference>
<evidence type="ECO:0000313" key="2">
    <source>
        <dbReference type="Proteomes" id="UP001140258"/>
    </source>
</evidence>
<dbReference type="EMBL" id="JANUCQ010000002">
    <property type="protein sequence ID" value="MCS3921976.1"/>
    <property type="molecule type" value="Genomic_DNA"/>
</dbReference>